<dbReference type="Proteomes" id="UP000176996">
    <property type="component" value="Unassembled WGS sequence"/>
</dbReference>
<dbReference type="EMBL" id="MFKK01000018">
    <property type="protein sequence ID" value="OGG40809.1"/>
    <property type="molecule type" value="Genomic_DNA"/>
</dbReference>
<evidence type="ECO:0000313" key="4">
    <source>
        <dbReference type="Proteomes" id="UP000176996"/>
    </source>
</evidence>
<name>A0A1F6BV64_9BACT</name>
<protein>
    <recommendedName>
        <fullName evidence="2">Bacterial Ig domain-containing protein</fullName>
    </recommendedName>
</protein>
<sequence>MRNEETRKKQVNKMRSYTNNIVGFLITVLLILSGGSIKAANLKQISDTLSDSGISESANHTVTFTLTNEIPASGKIIITPQATYFTVSSTLDYTDVDLKVDSAEKTLGATAGSGAGSAIGVAVTTGDSGSLTLTLNDTDAIIAGSVIIIKIGTNAEIGATGNEQIQNPSAVNSYTIAIQTKNSANVVLDSGTAMIATTQKVSVSGEVAAIPKTVEVTVTSGGGSPIDRSTDIVFGGKTGPKNEVVIVENGEILGTVTAGKDGTFEIKFKDIVSAEHSYSLYAIDRSGETTSLITIKVSVPLNDTTKVTSIILPPTLSLEKESYTVSEEIPVFGEWIPESAVILFNNKKKEPMGRAETDKEGRYVFTIPKGTLKEGRYVISAKGAVKEKTTEFGLGGHVEITGEKKEIKPPEIEIPEITKKEPDKFPVLVKELLSPLFRGVERLKKIEETYTFILEFALGILWLIIGFLLVERIRRRNNEEKKANRKIIKNQKS</sequence>
<dbReference type="AlphaFoldDB" id="A0A1F6BV64"/>
<dbReference type="InterPro" id="IPR013783">
    <property type="entry name" value="Ig-like_fold"/>
</dbReference>
<evidence type="ECO:0000256" key="1">
    <source>
        <dbReference type="SAM" id="Phobius"/>
    </source>
</evidence>
<accession>A0A1F6BV64</accession>
<dbReference type="Gene3D" id="2.60.40.10">
    <property type="entry name" value="Immunoglobulins"/>
    <property type="match status" value="1"/>
</dbReference>
<evidence type="ECO:0000259" key="2">
    <source>
        <dbReference type="Pfam" id="PF17936"/>
    </source>
</evidence>
<evidence type="ECO:0000313" key="3">
    <source>
        <dbReference type="EMBL" id="OGG40809.1"/>
    </source>
</evidence>
<organism evidence="3 4">
    <name type="scientific">Candidatus Jorgensenbacteria bacterium RIFCSPLOWO2_01_FULL_45_25b</name>
    <dbReference type="NCBI Taxonomy" id="1798471"/>
    <lineage>
        <taxon>Bacteria</taxon>
        <taxon>Candidatus Joergenseniibacteriota</taxon>
    </lineage>
</organism>
<feature type="domain" description="Bacterial Ig" evidence="2">
    <location>
        <begin position="232"/>
        <end position="297"/>
    </location>
</feature>
<keyword evidence="1" id="KW-0812">Transmembrane</keyword>
<gene>
    <name evidence="3" type="ORF">A3A21_01095</name>
</gene>
<keyword evidence="1" id="KW-1133">Transmembrane helix</keyword>
<feature type="transmembrane region" description="Helical" evidence="1">
    <location>
        <begin position="450"/>
        <end position="470"/>
    </location>
</feature>
<dbReference type="Pfam" id="PF17936">
    <property type="entry name" value="Big_6"/>
    <property type="match status" value="1"/>
</dbReference>
<dbReference type="InterPro" id="IPR041498">
    <property type="entry name" value="Big_6"/>
</dbReference>
<comment type="caution">
    <text evidence="3">The sequence shown here is derived from an EMBL/GenBank/DDBJ whole genome shotgun (WGS) entry which is preliminary data.</text>
</comment>
<proteinExistence type="predicted"/>
<dbReference type="STRING" id="1798471.A3A21_01095"/>
<keyword evidence="1" id="KW-0472">Membrane</keyword>
<reference evidence="3 4" key="1">
    <citation type="journal article" date="2016" name="Nat. Commun.">
        <title>Thousands of microbial genomes shed light on interconnected biogeochemical processes in an aquifer system.</title>
        <authorList>
            <person name="Anantharaman K."/>
            <person name="Brown C.T."/>
            <person name="Hug L.A."/>
            <person name="Sharon I."/>
            <person name="Castelle C.J."/>
            <person name="Probst A.J."/>
            <person name="Thomas B.C."/>
            <person name="Singh A."/>
            <person name="Wilkins M.J."/>
            <person name="Karaoz U."/>
            <person name="Brodie E.L."/>
            <person name="Williams K.H."/>
            <person name="Hubbard S.S."/>
            <person name="Banfield J.F."/>
        </authorList>
    </citation>
    <scope>NUCLEOTIDE SEQUENCE [LARGE SCALE GENOMIC DNA]</scope>
</reference>